<keyword evidence="2" id="KW-1185">Reference proteome</keyword>
<comment type="caution">
    <text evidence="1">The sequence shown here is derived from an EMBL/GenBank/DDBJ whole genome shotgun (WGS) entry which is preliminary data.</text>
</comment>
<dbReference type="RefSeq" id="WP_221214710.1">
    <property type="nucleotide sequence ID" value="NZ_JACICY010000008.1"/>
</dbReference>
<dbReference type="AlphaFoldDB" id="A0A7W6A0M8"/>
<feature type="non-terminal residue" evidence="1">
    <location>
        <position position="1"/>
    </location>
</feature>
<reference evidence="1 2" key="1">
    <citation type="submission" date="2020-08" db="EMBL/GenBank/DDBJ databases">
        <title>Genomic Encyclopedia of Type Strains, Phase IV (KMG-IV): sequencing the most valuable type-strain genomes for metagenomic binning, comparative biology and taxonomic classification.</title>
        <authorList>
            <person name="Goeker M."/>
        </authorList>
    </citation>
    <scope>NUCLEOTIDE SEQUENCE [LARGE SCALE GENOMIC DNA]</scope>
    <source>
        <strain evidence="1 2">DSM 14552</strain>
    </source>
</reference>
<evidence type="ECO:0000313" key="1">
    <source>
        <dbReference type="EMBL" id="MBB3861989.1"/>
    </source>
</evidence>
<dbReference type="InterPro" id="IPR027417">
    <property type="entry name" value="P-loop_NTPase"/>
</dbReference>
<name>A0A7W6A0M8_9SPHN</name>
<dbReference type="EMBL" id="JACICY010000008">
    <property type="protein sequence ID" value="MBB3861989.1"/>
    <property type="molecule type" value="Genomic_DNA"/>
</dbReference>
<dbReference type="SUPFAM" id="SSF52540">
    <property type="entry name" value="P-loop containing nucleoside triphosphate hydrolases"/>
    <property type="match status" value="1"/>
</dbReference>
<dbReference type="Proteomes" id="UP000562395">
    <property type="component" value="Unassembled WGS sequence"/>
</dbReference>
<proteinExistence type="predicted"/>
<keyword evidence="1" id="KW-0808">Transferase</keyword>
<accession>A0A7W6A0M8</accession>
<gene>
    <name evidence="1" type="ORF">GGQ88_003279</name>
</gene>
<dbReference type="EC" id="2.7.1.31" evidence="1"/>
<keyword evidence="1" id="KW-0418">Kinase</keyword>
<organism evidence="1 2">
    <name type="scientific">Novosphingobium hassiacum</name>
    <dbReference type="NCBI Taxonomy" id="173676"/>
    <lineage>
        <taxon>Bacteria</taxon>
        <taxon>Pseudomonadati</taxon>
        <taxon>Pseudomonadota</taxon>
        <taxon>Alphaproteobacteria</taxon>
        <taxon>Sphingomonadales</taxon>
        <taxon>Sphingomonadaceae</taxon>
        <taxon>Novosphingobium</taxon>
    </lineage>
</organism>
<dbReference type="GO" id="GO:0008887">
    <property type="term" value="F:glycerate kinase activity"/>
    <property type="evidence" value="ECO:0007669"/>
    <property type="project" value="UniProtKB-EC"/>
</dbReference>
<sequence>TSDAAFRGGACPTPEYTIAYTGNYTTSADANCGAQGSGKTWLTRGLTEALAKKGLRSASLSLDDLYLSRSARAEVAERVHPLFAVRGVPGTHDVPLGLALLDALKRPGPVALPVFDKSSDDLLPPDQWRKVDAPFDVILFEGWCVGARPEQEAALATPVNVLEAEEDADCRWRTHANDCLGRGYQDLFARIDLLVMLRAPCFEVVARWREQQEETLRQSLGDAARHATALMDTAAIQRFVMFYERLSRHILAEMPNRADVVIDLDERRTPLAVATT</sequence>
<protein>
    <submittedName>
        <fullName evidence="1">D-glycerate 3-kinase</fullName>
        <ecNumber evidence="1">2.7.1.31</ecNumber>
    </submittedName>
</protein>
<dbReference type="Gene3D" id="3.40.50.300">
    <property type="entry name" value="P-loop containing nucleotide triphosphate hydrolases"/>
    <property type="match status" value="1"/>
</dbReference>
<evidence type="ECO:0000313" key="2">
    <source>
        <dbReference type="Proteomes" id="UP000562395"/>
    </source>
</evidence>